<feature type="domain" description="Fibronectin type III-like" evidence="1">
    <location>
        <begin position="5"/>
        <end position="55"/>
    </location>
</feature>
<evidence type="ECO:0000259" key="1">
    <source>
        <dbReference type="SMART" id="SM01217"/>
    </source>
</evidence>
<evidence type="ECO:0000313" key="2">
    <source>
        <dbReference type="EMBL" id="NNU75659.1"/>
    </source>
</evidence>
<dbReference type="InterPro" id="IPR026891">
    <property type="entry name" value="Fn3-like"/>
</dbReference>
<comment type="caution">
    <text evidence="2">The sequence shown here is derived from an EMBL/GenBank/DDBJ whole genome shotgun (WGS) entry which is preliminary data.</text>
</comment>
<protein>
    <recommendedName>
        <fullName evidence="1">Fibronectin type III-like domain-containing protein</fullName>
    </recommendedName>
</protein>
<sequence length="76" mass="8562">MSKYELKGIKKINLKPGQERQLEFELTPRQMALIDNDGNCILEPGVFEVFVGGSQPDDRSAELTGTVVKKCFFEVK</sequence>
<name>A0A7Y3WS78_9CLOT</name>
<dbReference type="RefSeq" id="WP_171296467.1">
    <property type="nucleotide sequence ID" value="NZ_CP087098.1"/>
</dbReference>
<dbReference type="InterPro" id="IPR013783">
    <property type="entry name" value="Ig-like_fold"/>
</dbReference>
<gene>
    <name evidence="2" type="ORF">HLQ16_06920</name>
</gene>
<reference evidence="2 3" key="1">
    <citation type="submission" date="2020-05" db="EMBL/GenBank/DDBJ databases">
        <title>Complete genome of Clostridium estertheticum subspecies estertheticum, isolated from Vacuum packed lamb meat from New Zealand imported to Switzerland.</title>
        <authorList>
            <person name="Wambui J."/>
            <person name="Stevens M.J.A."/>
            <person name="Stephan R."/>
        </authorList>
    </citation>
    <scope>NUCLEOTIDE SEQUENCE [LARGE SCALE GENOMIC DNA]</scope>
    <source>
        <strain evidence="2 3">CEST001</strain>
    </source>
</reference>
<dbReference type="AlphaFoldDB" id="A0A7Y3WS78"/>
<proteinExistence type="predicted"/>
<dbReference type="EMBL" id="JABEYB010000004">
    <property type="protein sequence ID" value="NNU75659.1"/>
    <property type="molecule type" value="Genomic_DNA"/>
</dbReference>
<dbReference type="Pfam" id="PF14310">
    <property type="entry name" value="Fn3-like"/>
    <property type="match status" value="1"/>
</dbReference>
<dbReference type="SMART" id="SM01217">
    <property type="entry name" value="Fn3_like"/>
    <property type="match status" value="1"/>
</dbReference>
<accession>A0A7Y3WS78</accession>
<evidence type="ECO:0000313" key="3">
    <source>
        <dbReference type="Proteomes" id="UP000531659"/>
    </source>
</evidence>
<dbReference type="Proteomes" id="UP000531659">
    <property type="component" value="Unassembled WGS sequence"/>
</dbReference>
<dbReference type="Gene3D" id="2.60.40.10">
    <property type="entry name" value="Immunoglobulins"/>
    <property type="match status" value="1"/>
</dbReference>
<organism evidence="2 3">
    <name type="scientific">Clostridium estertheticum</name>
    <dbReference type="NCBI Taxonomy" id="238834"/>
    <lineage>
        <taxon>Bacteria</taxon>
        <taxon>Bacillati</taxon>
        <taxon>Bacillota</taxon>
        <taxon>Clostridia</taxon>
        <taxon>Eubacteriales</taxon>
        <taxon>Clostridiaceae</taxon>
        <taxon>Clostridium</taxon>
    </lineage>
</organism>